<name>A0AA36Y6S9_9FIRM</name>
<dbReference type="RefSeq" id="WP_009532218.1">
    <property type="nucleotide sequence ID" value="NZ_JH590861.1"/>
</dbReference>
<evidence type="ECO:0000256" key="1">
    <source>
        <dbReference type="ARBA" id="ARBA00001946"/>
    </source>
</evidence>
<dbReference type="InterPro" id="IPR029062">
    <property type="entry name" value="Class_I_gatase-like"/>
</dbReference>
<protein>
    <submittedName>
        <fullName evidence="9">Cobyrinic acid a,c-diamide synthase</fullName>
    </submittedName>
</protein>
<reference evidence="9 10" key="1">
    <citation type="submission" date="2011-10" db="EMBL/GenBank/DDBJ databases">
        <title>The Genome Sequence of Lachnospiraceae bacterium ACC2.</title>
        <authorList>
            <consortium name="The Broad Institute Genome Sequencing Platform"/>
            <person name="Earl A."/>
            <person name="Ward D."/>
            <person name="Feldgarden M."/>
            <person name="Gevers D."/>
            <person name="Sizova M."/>
            <person name="Hazen A."/>
            <person name="Epstein S."/>
            <person name="Young S.K."/>
            <person name="Zeng Q."/>
            <person name="Gargeya S."/>
            <person name="Fitzgerald M."/>
            <person name="Haas B."/>
            <person name="Abouelleil A."/>
            <person name="Alvarado L."/>
            <person name="Arachchi H.M."/>
            <person name="Berlin A."/>
            <person name="Brown A."/>
            <person name="Chapman S.B."/>
            <person name="Chen Z."/>
            <person name="Dunbar C."/>
            <person name="Freedman E."/>
            <person name="Gearin G."/>
            <person name="Goldberg J."/>
            <person name="Griggs A."/>
            <person name="Gujja S."/>
            <person name="Heiman D."/>
            <person name="Howarth C."/>
            <person name="Larson L."/>
            <person name="Lui A."/>
            <person name="MacDonald P.J.P."/>
            <person name="Montmayeur A."/>
            <person name="Murphy C."/>
            <person name="Neiman D."/>
            <person name="Pearson M."/>
            <person name="Priest M."/>
            <person name="Roberts A."/>
            <person name="Saif S."/>
            <person name="Shea T."/>
            <person name="Shenoy N."/>
            <person name="Sisk P."/>
            <person name="Stolte C."/>
            <person name="Sykes S."/>
            <person name="Wortman J."/>
            <person name="Nusbaum C."/>
            <person name="Birren B."/>
        </authorList>
    </citation>
    <scope>NUCLEOTIDE SEQUENCE [LARGE SCALE GENOMIC DNA]</scope>
    <source>
        <strain evidence="9 10">ACC2</strain>
    </source>
</reference>
<dbReference type="Pfam" id="PF01656">
    <property type="entry name" value="CbiA"/>
    <property type="match status" value="1"/>
</dbReference>
<keyword evidence="5" id="KW-0460">Magnesium</keyword>
<dbReference type="InterPro" id="IPR011698">
    <property type="entry name" value="GATase_3"/>
</dbReference>
<dbReference type="CDD" id="cd03130">
    <property type="entry name" value="GATase1_CobB"/>
    <property type="match status" value="1"/>
</dbReference>
<evidence type="ECO:0000259" key="7">
    <source>
        <dbReference type="Pfam" id="PF01656"/>
    </source>
</evidence>
<evidence type="ECO:0000256" key="6">
    <source>
        <dbReference type="ARBA" id="ARBA00022962"/>
    </source>
</evidence>
<dbReference type="Pfam" id="PF07685">
    <property type="entry name" value="GATase_3"/>
    <property type="match status" value="1"/>
</dbReference>
<dbReference type="PANTHER" id="PTHR43873">
    <property type="entry name" value="COBYRINATE A,C-DIAMIDE SYNTHASE"/>
    <property type="match status" value="1"/>
</dbReference>
<keyword evidence="6" id="KW-0315">Glutamine amidotransferase</keyword>
<dbReference type="GeneID" id="86940176"/>
<evidence type="ECO:0000313" key="9">
    <source>
        <dbReference type="EMBL" id="EHO18200.1"/>
    </source>
</evidence>
<evidence type="ECO:0000256" key="2">
    <source>
        <dbReference type="ARBA" id="ARBA00022598"/>
    </source>
</evidence>
<dbReference type="GO" id="GO:0042242">
    <property type="term" value="F:cobyrinic acid a,c-diamide synthase activity"/>
    <property type="evidence" value="ECO:0007669"/>
    <property type="project" value="InterPro"/>
</dbReference>
<feature type="domain" description="CobQ/CobB/MinD/ParA nucleotide binding" evidence="7">
    <location>
        <begin position="4"/>
        <end position="176"/>
    </location>
</feature>
<dbReference type="InterPro" id="IPR027417">
    <property type="entry name" value="P-loop_NTPase"/>
</dbReference>
<dbReference type="Proteomes" id="UP000018466">
    <property type="component" value="Unassembled WGS sequence"/>
</dbReference>
<keyword evidence="3" id="KW-0547">Nucleotide-binding</keyword>
<evidence type="ECO:0000256" key="3">
    <source>
        <dbReference type="ARBA" id="ARBA00022741"/>
    </source>
</evidence>
<sequence length="443" mass="48031">MQRLMVAALTSGAGKTSVTMGLTALWRQAGKTVQVYKTGPDYIDPQFHTAITGRPCINLDPYFLDSSELRETFSRYRSEADILLIEAAMGLTDGIAGQGDRASALEVARTLDVPVLLLVARGQEGEAARKIEALTPEDRARLTGILLNEGGKDGTASETALPAELAGVRVYGCLPSLRSHELKSRHLGLVVPLETEEICRFARQMAEALRKTLPTEFRTGTGASAKTFRLGIARDAAFSFLYPENLRVLTECGAEPVFFSPLSDRSLPAGLSGLWLPGGYPELYAEALSNQVSLREDIRDAVRGGLPTVAECGGFMYLLESLEDMNGIPYEMAGALTGRAFRTEKLQRFGYIEVWAEEETLLLAPGGSLRGHEFHYWDATENGGSCVATKANGSKSWPCVRGSATLFAGYPHLYLANAAGRKAAARFAAACRAFRRSREETTC</sequence>
<keyword evidence="4" id="KW-0067">ATP-binding</keyword>
<dbReference type="EMBL" id="AGEL01000003">
    <property type="protein sequence ID" value="EHO18200.1"/>
    <property type="molecule type" value="Genomic_DNA"/>
</dbReference>
<dbReference type="SUPFAM" id="SSF52540">
    <property type="entry name" value="P-loop containing nucleoside triphosphate hydrolases"/>
    <property type="match status" value="1"/>
</dbReference>
<accession>A0AA36Y6S9</accession>
<evidence type="ECO:0000256" key="5">
    <source>
        <dbReference type="ARBA" id="ARBA00022842"/>
    </source>
</evidence>
<organism evidence="9 10">
    <name type="scientific">Stomatobaculum longum</name>
    <dbReference type="NCBI Taxonomy" id="796942"/>
    <lineage>
        <taxon>Bacteria</taxon>
        <taxon>Bacillati</taxon>
        <taxon>Bacillota</taxon>
        <taxon>Clostridia</taxon>
        <taxon>Lachnospirales</taxon>
        <taxon>Lachnospiraceae</taxon>
        <taxon>Stomatobaculum</taxon>
    </lineage>
</organism>
<dbReference type="Gene3D" id="3.40.50.880">
    <property type="match status" value="1"/>
</dbReference>
<dbReference type="PROSITE" id="PS51274">
    <property type="entry name" value="GATASE_COBBQ"/>
    <property type="match status" value="1"/>
</dbReference>
<dbReference type="SUPFAM" id="SSF52317">
    <property type="entry name" value="Class I glutamine amidotransferase-like"/>
    <property type="match status" value="1"/>
</dbReference>
<keyword evidence="10" id="KW-1185">Reference proteome</keyword>
<evidence type="ECO:0000259" key="8">
    <source>
        <dbReference type="Pfam" id="PF07685"/>
    </source>
</evidence>
<proteinExistence type="predicted"/>
<comment type="caution">
    <text evidence="9">The sequence shown here is derived from an EMBL/GenBank/DDBJ whole genome shotgun (WGS) entry which is preliminary data.</text>
</comment>
<comment type="cofactor">
    <cofactor evidence="1">
        <name>Mg(2+)</name>
        <dbReference type="ChEBI" id="CHEBI:18420"/>
    </cofactor>
</comment>
<dbReference type="NCBIfam" id="TIGR00379">
    <property type="entry name" value="cobB"/>
    <property type="match status" value="1"/>
</dbReference>
<dbReference type="Gene3D" id="3.40.50.300">
    <property type="entry name" value="P-loop containing nucleotide triphosphate hydrolases"/>
    <property type="match status" value="1"/>
</dbReference>
<dbReference type="InterPro" id="IPR002586">
    <property type="entry name" value="CobQ/CobB/MinD/ParA_Nub-bd_dom"/>
</dbReference>
<evidence type="ECO:0000313" key="10">
    <source>
        <dbReference type="Proteomes" id="UP000018466"/>
    </source>
</evidence>
<keyword evidence="2" id="KW-0436">Ligase</keyword>
<dbReference type="PANTHER" id="PTHR43873:SF1">
    <property type="entry name" value="COBYRINATE A,C-DIAMIDE SYNTHASE"/>
    <property type="match status" value="1"/>
</dbReference>
<dbReference type="GO" id="GO:0005524">
    <property type="term" value="F:ATP binding"/>
    <property type="evidence" value="ECO:0007669"/>
    <property type="project" value="UniProtKB-KW"/>
</dbReference>
<feature type="domain" description="CobB/CobQ-like glutamine amidotransferase" evidence="8">
    <location>
        <begin position="230"/>
        <end position="418"/>
    </location>
</feature>
<dbReference type="NCBIfam" id="NF002204">
    <property type="entry name" value="PRK01077.1"/>
    <property type="match status" value="1"/>
</dbReference>
<gene>
    <name evidence="9" type="ORF">HMPREF9623_00384</name>
</gene>
<dbReference type="InterPro" id="IPR004484">
    <property type="entry name" value="CbiA/CobB_synth"/>
</dbReference>
<evidence type="ECO:0000256" key="4">
    <source>
        <dbReference type="ARBA" id="ARBA00022840"/>
    </source>
</evidence>
<dbReference type="AlphaFoldDB" id="A0AA36Y6S9"/>